<dbReference type="EMBL" id="CAADRP010000391">
    <property type="protein sequence ID" value="VFU27736.1"/>
    <property type="molecule type" value="Genomic_DNA"/>
</dbReference>
<reference evidence="2" key="1">
    <citation type="submission" date="2019-03" db="EMBL/GenBank/DDBJ databases">
        <authorList>
            <person name="Mank J."/>
            <person name="Almeida P."/>
        </authorList>
    </citation>
    <scope>NUCLEOTIDE SEQUENCE</scope>
    <source>
        <strain evidence="2">78183</strain>
    </source>
</reference>
<sequence length="162" mass="17576">MTTKEMIARTPPTTPAIIGSHFLLEVALGLISGIELGVISPVDGRELFAVPPVVFLELGIYEVVFIDFPAKQNDLRRALKPPSVNSANVTGGAPPLPEHSSLPEPQSPVMQEKFPEESSVQCVRPQNRPLQEAGAFKIVDSFFSREKPVVERPDGETPGHTV</sequence>
<gene>
    <name evidence="2" type="ORF">SVIM_LOCUS86094</name>
</gene>
<organism evidence="2">
    <name type="scientific">Salix viminalis</name>
    <name type="common">Common osier</name>
    <name type="synonym">Basket willow</name>
    <dbReference type="NCBI Taxonomy" id="40686"/>
    <lineage>
        <taxon>Eukaryota</taxon>
        <taxon>Viridiplantae</taxon>
        <taxon>Streptophyta</taxon>
        <taxon>Embryophyta</taxon>
        <taxon>Tracheophyta</taxon>
        <taxon>Spermatophyta</taxon>
        <taxon>Magnoliopsida</taxon>
        <taxon>eudicotyledons</taxon>
        <taxon>Gunneridae</taxon>
        <taxon>Pentapetalae</taxon>
        <taxon>rosids</taxon>
        <taxon>fabids</taxon>
        <taxon>Malpighiales</taxon>
        <taxon>Salicaceae</taxon>
        <taxon>Saliceae</taxon>
        <taxon>Salix</taxon>
    </lineage>
</organism>
<dbReference type="AlphaFoldDB" id="A0A6N2KGX4"/>
<feature type="compositionally biased region" description="Low complexity" evidence="1">
    <location>
        <begin position="98"/>
        <end position="108"/>
    </location>
</feature>
<evidence type="ECO:0000256" key="1">
    <source>
        <dbReference type="SAM" id="MobiDB-lite"/>
    </source>
</evidence>
<protein>
    <submittedName>
        <fullName evidence="2">Uncharacterized protein</fullName>
    </submittedName>
</protein>
<accession>A0A6N2KGX4</accession>
<proteinExistence type="predicted"/>
<evidence type="ECO:0000313" key="2">
    <source>
        <dbReference type="EMBL" id="VFU27736.1"/>
    </source>
</evidence>
<name>A0A6N2KGX4_SALVM</name>
<feature type="region of interest" description="Disordered" evidence="1">
    <location>
        <begin position="79"/>
        <end position="126"/>
    </location>
</feature>